<comment type="caution">
    <text evidence="1">The sequence shown here is derived from an EMBL/GenBank/DDBJ whole genome shotgun (WGS) entry which is preliminary data.</text>
</comment>
<evidence type="ECO:0000313" key="1">
    <source>
        <dbReference type="EMBL" id="MCI40946.1"/>
    </source>
</evidence>
<name>A0A392RZE4_9FABA</name>
<reference evidence="1 2" key="1">
    <citation type="journal article" date="2018" name="Front. Plant Sci.">
        <title>Red Clover (Trifolium pratense) and Zigzag Clover (T. medium) - A Picture of Genomic Similarities and Differences.</title>
        <authorList>
            <person name="Dluhosova J."/>
            <person name="Istvanek J."/>
            <person name="Nedelnik J."/>
            <person name="Repkova J."/>
        </authorList>
    </citation>
    <scope>NUCLEOTIDE SEQUENCE [LARGE SCALE GENOMIC DNA]</scope>
    <source>
        <strain evidence="2">cv. 10/8</strain>
        <tissue evidence="1">Leaf</tissue>
    </source>
</reference>
<keyword evidence="2" id="KW-1185">Reference proteome</keyword>
<dbReference type="GO" id="GO:0004527">
    <property type="term" value="F:exonuclease activity"/>
    <property type="evidence" value="ECO:0007669"/>
    <property type="project" value="UniProtKB-KW"/>
</dbReference>
<dbReference type="GO" id="GO:0004519">
    <property type="term" value="F:endonuclease activity"/>
    <property type="evidence" value="ECO:0007669"/>
    <property type="project" value="UniProtKB-KW"/>
</dbReference>
<keyword evidence="1" id="KW-0540">Nuclease</keyword>
<sequence>GGSVGCLLTIWDSAEVEVWSSGSHEHVLWCHGRFIRSDEDFFVANVYAPCDPVAKQWL</sequence>
<proteinExistence type="predicted"/>
<feature type="non-terminal residue" evidence="1">
    <location>
        <position position="1"/>
    </location>
</feature>
<dbReference type="Proteomes" id="UP000265520">
    <property type="component" value="Unassembled WGS sequence"/>
</dbReference>
<dbReference type="AlphaFoldDB" id="A0A392RZE4"/>
<keyword evidence="1" id="KW-0378">Hydrolase</keyword>
<keyword evidence="1" id="KW-0255">Endonuclease</keyword>
<protein>
    <submittedName>
        <fullName evidence="1">Endonuclease/exonuclease/phosphatase family protein</fullName>
    </submittedName>
</protein>
<accession>A0A392RZE4</accession>
<organism evidence="1 2">
    <name type="scientific">Trifolium medium</name>
    <dbReference type="NCBI Taxonomy" id="97028"/>
    <lineage>
        <taxon>Eukaryota</taxon>
        <taxon>Viridiplantae</taxon>
        <taxon>Streptophyta</taxon>
        <taxon>Embryophyta</taxon>
        <taxon>Tracheophyta</taxon>
        <taxon>Spermatophyta</taxon>
        <taxon>Magnoliopsida</taxon>
        <taxon>eudicotyledons</taxon>
        <taxon>Gunneridae</taxon>
        <taxon>Pentapetalae</taxon>
        <taxon>rosids</taxon>
        <taxon>fabids</taxon>
        <taxon>Fabales</taxon>
        <taxon>Fabaceae</taxon>
        <taxon>Papilionoideae</taxon>
        <taxon>50 kb inversion clade</taxon>
        <taxon>NPAAA clade</taxon>
        <taxon>Hologalegina</taxon>
        <taxon>IRL clade</taxon>
        <taxon>Trifolieae</taxon>
        <taxon>Trifolium</taxon>
    </lineage>
</organism>
<keyword evidence="1" id="KW-0269">Exonuclease</keyword>
<evidence type="ECO:0000313" key="2">
    <source>
        <dbReference type="Proteomes" id="UP000265520"/>
    </source>
</evidence>
<dbReference type="EMBL" id="LXQA010285805">
    <property type="protein sequence ID" value="MCI40946.1"/>
    <property type="molecule type" value="Genomic_DNA"/>
</dbReference>